<evidence type="ECO:0000313" key="2">
    <source>
        <dbReference type="EMBL" id="MFC0224150.1"/>
    </source>
</evidence>
<evidence type="ECO:0008006" key="4">
    <source>
        <dbReference type="Google" id="ProtNLM"/>
    </source>
</evidence>
<dbReference type="EMBL" id="JBHLXH010000002">
    <property type="protein sequence ID" value="MFC0224150.1"/>
    <property type="molecule type" value="Genomic_DNA"/>
</dbReference>
<gene>
    <name evidence="2" type="ORF">ACFFJG_16815</name>
</gene>
<organism evidence="2 3">
    <name type="scientific">Nocardioides zeicaulis</name>
    <dbReference type="NCBI Taxonomy" id="1776857"/>
    <lineage>
        <taxon>Bacteria</taxon>
        <taxon>Bacillati</taxon>
        <taxon>Actinomycetota</taxon>
        <taxon>Actinomycetes</taxon>
        <taxon>Propionibacteriales</taxon>
        <taxon>Nocardioidaceae</taxon>
        <taxon>Nocardioides</taxon>
    </lineage>
</organism>
<name>A0ABV6E593_9ACTN</name>
<keyword evidence="1" id="KW-1133">Transmembrane helix</keyword>
<feature type="transmembrane region" description="Helical" evidence="1">
    <location>
        <begin position="48"/>
        <end position="68"/>
    </location>
</feature>
<keyword evidence="3" id="KW-1185">Reference proteome</keyword>
<protein>
    <recommendedName>
        <fullName evidence="4">VCBS repeat-containing protein</fullName>
    </recommendedName>
</protein>
<sequence>MSANDTVPGIEERLRAALGARADLVRPEDLEPLAAPVVELRPAWRSPWVLLATAAAVLLVLGVVLQGVGGRPRSEQIAPQPDRPQLDLPVDVGRDWQPDDLSEPARLDLDGDGRGERVEFLAEPTSGHDGRTRVQTTLSSTGEEAFGVVELGTTIGVNALQPVDADADGDQELVLYTTDLQGGPGAPFEPVVLDLRDGLLVQAVPSDPALLSGGYAVVPGSETEHYDLVHVQSFEVRRGTLVSTRSVEAFARASGSMTLLTPETYVMDTYAWTLDEAGVLRPGEPGCAVHEPEATTACDADSADDLPYVTSESTETIGAGQQVALDDGGLGHRVRVEDDGSGPVLVVDGPGADGAVHALDVPDPRVHVVSPAYLAGYDAAAVLVSSASDASAMEVVVQAGDQAGLVRLRPVGEVPLGSGTTDDGRRYRSWLTGAGIVVTAVAADDGSWETWQWVRSGDDGIAPLPWGTVCFDDVDDPTTGRRC</sequence>
<dbReference type="Proteomes" id="UP001589698">
    <property type="component" value="Unassembled WGS sequence"/>
</dbReference>
<keyword evidence="1" id="KW-0472">Membrane</keyword>
<dbReference type="RefSeq" id="WP_378519933.1">
    <property type="nucleotide sequence ID" value="NZ_CBCSDI010000059.1"/>
</dbReference>
<evidence type="ECO:0000256" key="1">
    <source>
        <dbReference type="SAM" id="Phobius"/>
    </source>
</evidence>
<evidence type="ECO:0000313" key="3">
    <source>
        <dbReference type="Proteomes" id="UP001589698"/>
    </source>
</evidence>
<comment type="caution">
    <text evidence="2">The sequence shown here is derived from an EMBL/GenBank/DDBJ whole genome shotgun (WGS) entry which is preliminary data.</text>
</comment>
<reference evidence="2 3" key="1">
    <citation type="submission" date="2024-09" db="EMBL/GenBank/DDBJ databases">
        <authorList>
            <person name="Sun Q."/>
            <person name="Mori K."/>
        </authorList>
    </citation>
    <scope>NUCLEOTIDE SEQUENCE [LARGE SCALE GENOMIC DNA]</scope>
    <source>
        <strain evidence="2 3">CCM 8654</strain>
    </source>
</reference>
<keyword evidence="1" id="KW-0812">Transmembrane</keyword>
<proteinExistence type="predicted"/>
<accession>A0ABV6E593</accession>